<dbReference type="SUPFAM" id="SSF55729">
    <property type="entry name" value="Acyl-CoA N-acyltransferases (Nat)"/>
    <property type="match status" value="1"/>
</dbReference>
<dbReference type="AlphaFoldDB" id="A0A1G6NI25"/>
<sequence>MSFGLPHMVTDNPRERMRGVTIRPAQATDAAACAPLVFASGEHEFRFFLGVPAERCTAFLVHAFALSGGRFSWRRHEVAVDARGEIVAVLAAHDGRRVVADDPHISWTLLRYFGLLRAVPMLLRGLVLETELPKPRRTQTLLAHCATRAEARGLGAFSTLFEQALCGASAAGRGLIPHEREIVLDVLVSNTRAAALYQRLGFVALPRRRPRSRFLPAQLESVRMRLVAHR</sequence>
<evidence type="ECO:0000313" key="1">
    <source>
        <dbReference type="EMBL" id="SDC67620.1"/>
    </source>
</evidence>
<keyword evidence="2" id="KW-1185">Reference proteome</keyword>
<proteinExistence type="predicted"/>
<protein>
    <submittedName>
        <fullName evidence="1">Acetyltransferase (GNAT) family protein</fullName>
    </submittedName>
</protein>
<evidence type="ECO:0000313" key="2">
    <source>
        <dbReference type="Proteomes" id="UP000198908"/>
    </source>
</evidence>
<dbReference type="InterPro" id="IPR016181">
    <property type="entry name" value="Acyl_CoA_acyltransferase"/>
</dbReference>
<accession>A0A1G6NI25</accession>
<name>A0A1G6NI25_9BURK</name>
<dbReference type="GO" id="GO:0016740">
    <property type="term" value="F:transferase activity"/>
    <property type="evidence" value="ECO:0007669"/>
    <property type="project" value="UniProtKB-KW"/>
</dbReference>
<dbReference type="Gene3D" id="3.40.630.30">
    <property type="match status" value="1"/>
</dbReference>
<organism evidence="1 2">
    <name type="scientific">Paraburkholderia lycopersici</name>
    <dbReference type="NCBI Taxonomy" id="416944"/>
    <lineage>
        <taxon>Bacteria</taxon>
        <taxon>Pseudomonadati</taxon>
        <taxon>Pseudomonadota</taxon>
        <taxon>Betaproteobacteria</taxon>
        <taxon>Burkholderiales</taxon>
        <taxon>Burkholderiaceae</taxon>
        <taxon>Paraburkholderia</taxon>
    </lineage>
</organism>
<dbReference type="Proteomes" id="UP000198908">
    <property type="component" value="Unassembled WGS sequence"/>
</dbReference>
<dbReference type="EMBL" id="FMYQ01000009">
    <property type="protein sequence ID" value="SDC67620.1"/>
    <property type="molecule type" value="Genomic_DNA"/>
</dbReference>
<reference evidence="2" key="1">
    <citation type="submission" date="2016-09" db="EMBL/GenBank/DDBJ databases">
        <authorList>
            <person name="Varghese N."/>
            <person name="Submissions S."/>
        </authorList>
    </citation>
    <scope>NUCLEOTIDE SEQUENCE [LARGE SCALE GENOMIC DNA]</scope>
    <source>
        <strain evidence="2">TNe-862</strain>
    </source>
</reference>
<keyword evidence="1" id="KW-0808">Transferase</keyword>
<gene>
    <name evidence="1" type="ORF">SAMN05421548_10963</name>
</gene>
<dbReference type="STRING" id="416944.SAMN05421548_10963"/>